<keyword evidence="3" id="KW-1185">Reference proteome</keyword>
<gene>
    <name evidence="2" type="ORF">ACAOBT_LOCUS16201</name>
</gene>
<name>A0A9P0KYX0_ACAOB</name>
<evidence type="ECO:0000313" key="3">
    <source>
        <dbReference type="Proteomes" id="UP001152888"/>
    </source>
</evidence>
<dbReference type="Proteomes" id="UP001152888">
    <property type="component" value="Unassembled WGS sequence"/>
</dbReference>
<feature type="transmembrane region" description="Helical" evidence="1">
    <location>
        <begin position="61"/>
        <end position="81"/>
    </location>
</feature>
<comment type="caution">
    <text evidence="2">The sequence shown here is derived from an EMBL/GenBank/DDBJ whole genome shotgun (WGS) entry which is preliminary data.</text>
</comment>
<sequence length="82" mass="9399">MCLSRYLCTTVLKMQWGHLYISLSTDSLNLGCFLTTCSSSPIVRLNVALQWMHLRISRFDLISGCINICLPMPLFLTVLYMH</sequence>
<keyword evidence="1" id="KW-1133">Transmembrane helix</keyword>
<dbReference type="EMBL" id="CAKOFQ010006959">
    <property type="protein sequence ID" value="CAH1984597.1"/>
    <property type="molecule type" value="Genomic_DNA"/>
</dbReference>
<keyword evidence="1" id="KW-0812">Transmembrane</keyword>
<evidence type="ECO:0000313" key="2">
    <source>
        <dbReference type="EMBL" id="CAH1984597.1"/>
    </source>
</evidence>
<organism evidence="2 3">
    <name type="scientific">Acanthoscelides obtectus</name>
    <name type="common">Bean weevil</name>
    <name type="synonym">Bruchus obtectus</name>
    <dbReference type="NCBI Taxonomy" id="200917"/>
    <lineage>
        <taxon>Eukaryota</taxon>
        <taxon>Metazoa</taxon>
        <taxon>Ecdysozoa</taxon>
        <taxon>Arthropoda</taxon>
        <taxon>Hexapoda</taxon>
        <taxon>Insecta</taxon>
        <taxon>Pterygota</taxon>
        <taxon>Neoptera</taxon>
        <taxon>Endopterygota</taxon>
        <taxon>Coleoptera</taxon>
        <taxon>Polyphaga</taxon>
        <taxon>Cucujiformia</taxon>
        <taxon>Chrysomeloidea</taxon>
        <taxon>Chrysomelidae</taxon>
        <taxon>Bruchinae</taxon>
        <taxon>Bruchini</taxon>
        <taxon>Acanthoscelides</taxon>
    </lineage>
</organism>
<dbReference type="AlphaFoldDB" id="A0A9P0KYX0"/>
<evidence type="ECO:0000256" key="1">
    <source>
        <dbReference type="SAM" id="Phobius"/>
    </source>
</evidence>
<protein>
    <submittedName>
        <fullName evidence="2">Uncharacterized protein</fullName>
    </submittedName>
</protein>
<proteinExistence type="predicted"/>
<keyword evidence="1" id="KW-0472">Membrane</keyword>
<accession>A0A9P0KYX0</accession>
<reference evidence="2" key="1">
    <citation type="submission" date="2022-03" db="EMBL/GenBank/DDBJ databases">
        <authorList>
            <person name="Sayadi A."/>
        </authorList>
    </citation>
    <scope>NUCLEOTIDE SEQUENCE</scope>
</reference>